<dbReference type="Proteomes" id="UP000198677">
    <property type="component" value="Unassembled WGS sequence"/>
</dbReference>
<sequence>MTSPTPLRRGAAALAAAGLTAGALLLATPASAAPTTTGFDAACWGKFKSLLDNTHKSISTGVTVEAPASVVTGETFTYRLQPDTMTLARNGENLRIRSSVSRIKFDYEIPAGAQFVSATVVPGTGVNLAGSAPTVTRVAENGSPSATGTILRLSGNNETVGNGPATNDGAEGGIVVNAGSGDTSYRLPAIEVTAVAGPAGSVVTPKLRTTGAAANYKADENFFTSLVREKDPVFSVSYWSATRCVPKNGTDPGSGVPLNAGAGPLATINVTAPPDATTTTAVAAPATANTGAAVDLTATVSPAPAGGTVQFKDGDDNIGGPVALSGATATLSHTFTAAGAHAITAVYSGAPGFAPSTSAPRSVEVSVATVDTTTVLTTPTHAKTGVSVGLAATVAPAPNGGTVQFLDGGAPIGAPVTVAGGVATLAHTFDSAGNHSITASFSGAPGSAPSTAAAKTITVSVPAPNETATSTTLDAPTPATQNQAVTLTATVAPSQAGGTVQFFDGVTAIGAPVPVANGTATLSHAFGAVGAHGITAVYSGAAGFLGSTSDAHVVNVTAVGTPGGGSGSAGSIFGS</sequence>
<feature type="chain" id="PRO_5011491390" evidence="1">
    <location>
        <begin position="33"/>
        <end position="575"/>
    </location>
</feature>
<reference evidence="4" key="1">
    <citation type="submission" date="2016-10" db="EMBL/GenBank/DDBJ databases">
        <authorList>
            <person name="Varghese N."/>
            <person name="Submissions S."/>
        </authorList>
    </citation>
    <scope>NUCLEOTIDE SEQUENCE [LARGE SCALE GENOMIC DNA]</scope>
    <source>
        <strain evidence="4">DSM 44675</strain>
    </source>
</reference>
<dbReference type="Pfam" id="PF16640">
    <property type="entry name" value="Big_3_5"/>
    <property type="match status" value="3"/>
</dbReference>
<dbReference type="OrthoDB" id="4483200at2"/>
<evidence type="ECO:0000256" key="1">
    <source>
        <dbReference type="SAM" id="SignalP"/>
    </source>
</evidence>
<dbReference type="RefSeq" id="WP_072753588.1">
    <property type="nucleotide sequence ID" value="NZ_FOAW01000010.1"/>
</dbReference>
<keyword evidence="1" id="KW-0732">Signal</keyword>
<keyword evidence="4" id="KW-1185">Reference proteome</keyword>
<dbReference type="InterPro" id="IPR013783">
    <property type="entry name" value="Ig-like_fold"/>
</dbReference>
<protein>
    <submittedName>
        <fullName evidence="3">Ig-like domain (Group 3)</fullName>
    </submittedName>
</protein>
<accession>A0A1H7QUE2</accession>
<evidence type="ECO:0000259" key="2">
    <source>
        <dbReference type="Pfam" id="PF16640"/>
    </source>
</evidence>
<dbReference type="EMBL" id="FOAW01000010">
    <property type="protein sequence ID" value="SEL51620.1"/>
    <property type="molecule type" value="Genomic_DNA"/>
</dbReference>
<feature type="domain" description="Bacterial Ig-like" evidence="2">
    <location>
        <begin position="377"/>
        <end position="460"/>
    </location>
</feature>
<evidence type="ECO:0000313" key="3">
    <source>
        <dbReference type="EMBL" id="SEL51620.1"/>
    </source>
</evidence>
<proteinExistence type="predicted"/>
<organism evidence="3 4">
    <name type="scientific">Rhodococcus maanshanensis</name>
    <dbReference type="NCBI Taxonomy" id="183556"/>
    <lineage>
        <taxon>Bacteria</taxon>
        <taxon>Bacillati</taxon>
        <taxon>Actinomycetota</taxon>
        <taxon>Actinomycetes</taxon>
        <taxon>Mycobacteriales</taxon>
        <taxon>Nocardiaceae</taxon>
        <taxon>Rhodococcus</taxon>
    </lineage>
</organism>
<dbReference type="AlphaFoldDB" id="A0A1H7QUE2"/>
<dbReference type="GO" id="GO:0005975">
    <property type="term" value="P:carbohydrate metabolic process"/>
    <property type="evidence" value="ECO:0007669"/>
    <property type="project" value="UniProtKB-ARBA"/>
</dbReference>
<dbReference type="Gene3D" id="2.60.40.10">
    <property type="entry name" value="Immunoglobulins"/>
    <property type="match status" value="3"/>
</dbReference>
<name>A0A1H7QUE2_9NOCA</name>
<feature type="signal peptide" evidence="1">
    <location>
        <begin position="1"/>
        <end position="32"/>
    </location>
</feature>
<feature type="domain" description="Bacterial Ig-like" evidence="2">
    <location>
        <begin position="474"/>
        <end position="557"/>
    </location>
</feature>
<evidence type="ECO:0000313" key="4">
    <source>
        <dbReference type="Proteomes" id="UP000198677"/>
    </source>
</evidence>
<dbReference type="InterPro" id="IPR032109">
    <property type="entry name" value="Big_3_5"/>
</dbReference>
<gene>
    <name evidence="3" type="ORF">SAMN05444583_11042</name>
</gene>
<feature type="domain" description="Bacterial Ig-like" evidence="2">
    <location>
        <begin position="283"/>
        <end position="365"/>
    </location>
</feature>